<feature type="region of interest" description="Disordered" evidence="1">
    <location>
        <begin position="457"/>
        <end position="477"/>
    </location>
</feature>
<feature type="region of interest" description="Disordered" evidence="1">
    <location>
        <begin position="375"/>
        <end position="444"/>
    </location>
</feature>
<feature type="compositionally biased region" description="Polar residues" evidence="1">
    <location>
        <begin position="375"/>
        <end position="395"/>
    </location>
</feature>
<dbReference type="InterPro" id="IPR052920">
    <property type="entry name" value="DNA-binding_regulatory"/>
</dbReference>
<evidence type="ECO:0000313" key="3">
    <source>
        <dbReference type="Proteomes" id="UP000283530"/>
    </source>
</evidence>
<dbReference type="SUPFAM" id="SSF53474">
    <property type="entry name" value="alpha/beta-Hydrolases"/>
    <property type="match status" value="1"/>
</dbReference>
<dbReference type="PANTHER" id="PTHR43358:SF1">
    <property type="entry name" value="ALPHA_BETA-HYDROLASES SUPERFAMILY PROTEIN"/>
    <property type="match status" value="1"/>
</dbReference>
<organism evidence="2 3">
    <name type="scientific">Cinnamomum micranthum f. kanehirae</name>
    <dbReference type="NCBI Taxonomy" id="337451"/>
    <lineage>
        <taxon>Eukaryota</taxon>
        <taxon>Viridiplantae</taxon>
        <taxon>Streptophyta</taxon>
        <taxon>Embryophyta</taxon>
        <taxon>Tracheophyta</taxon>
        <taxon>Spermatophyta</taxon>
        <taxon>Magnoliopsida</taxon>
        <taxon>Magnoliidae</taxon>
        <taxon>Laurales</taxon>
        <taxon>Lauraceae</taxon>
        <taxon>Cinnamomum</taxon>
    </lineage>
</organism>
<keyword evidence="3" id="KW-1185">Reference proteome</keyword>
<evidence type="ECO:0000256" key="1">
    <source>
        <dbReference type="SAM" id="MobiDB-lite"/>
    </source>
</evidence>
<dbReference type="GO" id="GO:0016787">
    <property type="term" value="F:hydrolase activity"/>
    <property type="evidence" value="ECO:0007669"/>
    <property type="project" value="UniProtKB-KW"/>
</dbReference>
<evidence type="ECO:0000313" key="2">
    <source>
        <dbReference type="EMBL" id="RWR82526.1"/>
    </source>
</evidence>
<dbReference type="STRING" id="337451.A0A3S3N827"/>
<accession>A0A3S3N827</accession>
<comment type="caution">
    <text evidence="2">The sequence shown here is derived from an EMBL/GenBank/DDBJ whole genome shotgun (WGS) entry which is preliminary data.</text>
</comment>
<feature type="compositionally biased region" description="Low complexity" evidence="1">
    <location>
        <begin position="401"/>
        <end position="435"/>
    </location>
</feature>
<dbReference type="Proteomes" id="UP000283530">
    <property type="component" value="Unassembled WGS sequence"/>
</dbReference>
<name>A0A3S3N827_9MAGN</name>
<dbReference type="AlphaFoldDB" id="A0A3S3N827"/>
<dbReference type="InterPro" id="IPR029058">
    <property type="entry name" value="AB_hydrolase_fold"/>
</dbReference>
<reference evidence="2 3" key="1">
    <citation type="journal article" date="2019" name="Nat. Plants">
        <title>Stout camphor tree genome fills gaps in understanding of flowering plant genome evolution.</title>
        <authorList>
            <person name="Chaw S.M."/>
            <person name="Liu Y.C."/>
            <person name="Wu Y.W."/>
            <person name="Wang H.Y."/>
            <person name="Lin C.I."/>
            <person name="Wu C.S."/>
            <person name="Ke H.M."/>
            <person name="Chang L.Y."/>
            <person name="Hsu C.Y."/>
            <person name="Yang H.T."/>
            <person name="Sudianto E."/>
            <person name="Hsu M.H."/>
            <person name="Wu K.P."/>
            <person name="Wang L.N."/>
            <person name="Leebens-Mack J.H."/>
            <person name="Tsai I.J."/>
        </authorList>
    </citation>
    <scope>NUCLEOTIDE SEQUENCE [LARGE SCALE GENOMIC DNA]</scope>
    <source>
        <strain evidence="3">cv. Chaw 1501</strain>
        <tissue evidence="2">Young leaves</tissue>
    </source>
</reference>
<gene>
    <name evidence="2" type="ORF">CKAN_01124700</name>
</gene>
<proteinExistence type="predicted"/>
<dbReference type="Gene3D" id="3.40.50.1820">
    <property type="entry name" value="alpha/beta hydrolase"/>
    <property type="match status" value="1"/>
</dbReference>
<sequence length="498" mass="55775">MIDQFINFVIRPPRADYSPGDFLWKAEFTLAGRKYERKDLEATFLPYVLTVLELPLLLWQLKNGRGHILKCSHYVPSPFPENTPLPCVIYCHGNSGCRVDANEAVAILVPSNITVFTLDFSGSGISGGEFVSLGWHEKDDLKAVVSFLRTNQQISCIGLWGRSMGAVTSICKVVPQLQTVLPIFLPLQLKILSLSCQVKMAIQYMRRSIQKKAKFDIMDLNCAQVAPRTFIPALFGHATEDMFIQPHHCDHIFNLYSGDKNIIKFEGDHNSPRPQLYYDSVCIFFYNVLHPPETSSKMEKRHDLDDLKVHPGMNQHLFCDIVGNLRAMSIDATSTSSGPHCALNDFTTKSLRDLLAETVGFTNSVDAILDQNNSLAENEGNDGNDQLHFQDSTNGKNEECSLPSSSDRDSSGSTSLGVTDGKSSSESTGNSNNGNQRTLKALTTPLRRIKYRRKDPLKENKQVTSIPKKRRTEKLGSIGQRLRCCIPRRTKHKRHLSS</sequence>
<protein>
    <submittedName>
        <fullName evidence="2">Abhydrolase_5 domain-containing protein</fullName>
    </submittedName>
</protein>
<dbReference type="OrthoDB" id="10249433at2759"/>
<keyword evidence="2" id="KW-0378">Hydrolase</keyword>
<dbReference type="PANTHER" id="PTHR43358">
    <property type="entry name" value="ALPHA/BETA-HYDROLASE"/>
    <property type="match status" value="1"/>
</dbReference>
<dbReference type="EMBL" id="QPKB01000004">
    <property type="protein sequence ID" value="RWR82526.1"/>
    <property type="molecule type" value="Genomic_DNA"/>
</dbReference>